<reference evidence="2" key="1">
    <citation type="journal article" date="2021" name="Proc. Natl. Acad. Sci. U.S.A.">
        <title>Three genomes in the algal genus Volvox reveal the fate of a haploid sex-determining region after a transition to homothallism.</title>
        <authorList>
            <person name="Yamamoto K."/>
            <person name="Hamaji T."/>
            <person name="Kawai-Toyooka H."/>
            <person name="Matsuzaki R."/>
            <person name="Takahashi F."/>
            <person name="Nishimura Y."/>
            <person name="Kawachi M."/>
            <person name="Noguchi H."/>
            <person name="Minakuchi Y."/>
            <person name="Umen J.G."/>
            <person name="Toyoda A."/>
            <person name="Nozaki H."/>
        </authorList>
    </citation>
    <scope>NUCLEOTIDE SEQUENCE</scope>
    <source>
        <strain evidence="2">NIES-3780</strain>
    </source>
</reference>
<comment type="caution">
    <text evidence="2">The sequence shown here is derived from an EMBL/GenBank/DDBJ whole genome shotgun (WGS) entry which is preliminary data.</text>
</comment>
<feature type="compositionally biased region" description="Basic and acidic residues" evidence="1">
    <location>
        <begin position="120"/>
        <end position="130"/>
    </location>
</feature>
<proteinExistence type="predicted"/>
<feature type="compositionally biased region" description="Low complexity" evidence="1">
    <location>
        <begin position="131"/>
        <end position="144"/>
    </location>
</feature>
<keyword evidence="3" id="KW-1185">Reference proteome</keyword>
<name>A0A8J4BR73_9CHLO</name>
<evidence type="ECO:0000313" key="3">
    <source>
        <dbReference type="Proteomes" id="UP000747399"/>
    </source>
</evidence>
<feature type="region of interest" description="Disordered" evidence="1">
    <location>
        <begin position="90"/>
        <end position="144"/>
    </location>
</feature>
<accession>A0A8J4BR73</accession>
<sequence length="223" mass="22321">MDSTVTVTVTAGPLPPCGPTVAASIEEGSEETTEGAVAAAAAAVIAEATTAADIAVMVIVDGGERKSVPSDGGELGQGLAEAAAEAVKEKVENEEKKENNVTEAQQFEDSYDSGLTSNDKGSDDRAREPSKTTSDTASASSIPSGSGAIIGTGVTAAGGAAKTAASPAVLAPRQPRCSGCGTRLFHAAEGGGASDWGALPPLLLPLLLLRRLHQFLRGYLSAT</sequence>
<dbReference type="AlphaFoldDB" id="A0A8J4BR73"/>
<gene>
    <name evidence="2" type="ORF">Vafri_19863</name>
</gene>
<protein>
    <submittedName>
        <fullName evidence="2">Uncharacterized protein</fullName>
    </submittedName>
</protein>
<organism evidence="2 3">
    <name type="scientific">Volvox africanus</name>
    <dbReference type="NCBI Taxonomy" id="51714"/>
    <lineage>
        <taxon>Eukaryota</taxon>
        <taxon>Viridiplantae</taxon>
        <taxon>Chlorophyta</taxon>
        <taxon>core chlorophytes</taxon>
        <taxon>Chlorophyceae</taxon>
        <taxon>CS clade</taxon>
        <taxon>Chlamydomonadales</taxon>
        <taxon>Volvocaceae</taxon>
        <taxon>Volvox</taxon>
    </lineage>
</organism>
<dbReference type="EMBL" id="BNCO01000083">
    <property type="protein sequence ID" value="GIL66251.1"/>
    <property type="molecule type" value="Genomic_DNA"/>
</dbReference>
<feature type="compositionally biased region" description="Basic and acidic residues" evidence="1">
    <location>
        <begin position="90"/>
        <end position="100"/>
    </location>
</feature>
<feature type="compositionally biased region" description="Polar residues" evidence="1">
    <location>
        <begin position="105"/>
        <end position="119"/>
    </location>
</feature>
<evidence type="ECO:0000256" key="1">
    <source>
        <dbReference type="SAM" id="MobiDB-lite"/>
    </source>
</evidence>
<evidence type="ECO:0000313" key="2">
    <source>
        <dbReference type="EMBL" id="GIL66251.1"/>
    </source>
</evidence>
<dbReference type="Proteomes" id="UP000747399">
    <property type="component" value="Unassembled WGS sequence"/>
</dbReference>